<evidence type="ECO:0000313" key="1">
    <source>
        <dbReference type="EMBL" id="GEQ01262.1"/>
    </source>
</evidence>
<gene>
    <name evidence="1" type="ORF">SAR03_22990</name>
</gene>
<dbReference type="Proteomes" id="UP000321598">
    <property type="component" value="Unassembled WGS sequence"/>
</dbReference>
<sequence>MDDIEKFLAIATIMRTPGILKQLRLWHFGVLDRKRNNKEDK</sequence>
<proteinExistence type="predicted"/>
<keyword evidence="2" id="KW-1185">Reference proteome</keyword>
<dbReference type="EMBL" id="BKAV01000031">
    <property type="protein sequence ID" value="GEQ01262.1"/>
    <property type="molecule type" value="Genomic_DNA"/>
</dbReference>
<evidence type="ECO:0000313" key="2">
    <source>
        <dbReference type="Proteomes" id="UP000321598"/>
    </source>
</evidence>
<comment type="caution">
    <text evidence="1">The sequence shown here is derived from an EMBL/GenBank/DDBJ whole genome shotgun (WGS) entry which is preliminary data.</text>
</comment>
<accession>A0ABQ0XZN3</accession>
<reference evidence="1 2" key="1">
    <citation type="submission" date="2019-07" db="EMBL/GenBank/DDBJ databases">
        <title>Whole genome shotgun sequence of Staphylococcus arlettae NBRC 109765.</title>
        <authorList>
            <person name="Hosoyama A."/>
            <person name="Uohara A."/>
            <person name="Ohji S."/>
            <person name="Ichikawa N."/>
        </authorList>
    </citation>
    <scope>NUCLEOTIDE SEQUENCE [LARGE SCALE GENOMIC DNA]</scope>
    <source>
        <strain evidence="1 2">NBRC 109765</strain>
    </source>
</reference>
<protein>
    <submittedName>
        <fullName evidence="1">Uncharacterized protein</fullName>
    </submittedName>
</protein>
<name>A0ABQ0XZN3_9STAP</name>
<organism evidence="1 2">
    <name type="scientific">Staphylococcus arlettae</name>
    <dbReference type="NCBI Taxonomy" id="29378"/>
    <lineage>
        <taxon>Bacteria</taxon>
        <taxon>Bacillati</taxon>
        <taxon>Bacillota</taxon>
        <taxon>Bacilli</taxon>
        <taxon>Bacillales</taxon>
        <taxon>Staphylococcaceae</taxon>
        <taxon>Staphylococcus</taxon>
    </lineage>
</organism>